<protein>
    <submittedName>
        <fullName evidence="10">ABC transporter permease</fullName>
    </submittedName>
</protein>
<dbReference type="Pfam" id="PF12704">
    <property type="entry name" value="MacB_PCD"/>
    <property type="match status" value="1"/>
</dbReference>
<evidence type="ECO:0000256" key="4">
    <source>
        <dbReference type="ARBA" id="ARBA00022692"/>
    </source>
</evidence>
<evidence type="ECO:0000259" key="9">
    <source>
        <dbReference type="Pfam" id="PF12704"/>
    </source>
</evidence>
<evidence type="ECO:0000313" key="10">
    <source>
        <dbReference type="EMBL" id="MBF6057759.1"/>
    </source>
</evidence>
<reference evidence="10 11" key="1">
    <citation type="submission" date="2020-06" db="EMBL/GenBank/DDBJ databases">
        <authorList>
            <person name="Scott K."/>
        </authorList>
    </citation>
    <scope>NUCLEOTIDE SEQUENCE [LARGE SCALE GENOMIC DNA]</scope>
    <source>
        <strain evidence="10 11">HH1</strain>
    </source>
</reference>
<dbReference type="InterPro" id="IPR051447">
    <property type="entry name" value="Lipoprotein-release_system"/>
</dbReference>
<feature type="transmembrane region" description="Helical" evidence="7">
    <location>
        <begin position="21"/>
        <end position="42"/>
    </location>
</feature>
<feature type="domain" description="ABC3 transporter permease C-terminal" evidence="8">
    <location>
        <begin position="277"/>
        <end position="394"/>
    </location>
</feature>
<keyword evidence="6 7" id="KW-0472">Membrane</keyword>
<reference evidence="10 11" key="2">
    <citation type="submission" date="2020-11" db="EMBL/GenBank/DDBJ databases">
        <title>Sulfur oxidizing isolate from Hospital Hole Sinkhole.</title>
        <authorList>
            <person name="Scott K.M."/>
        </authorList>
    </citation>
    <scope>NUCLEOTIDE SEQUENCE [LARGE SCALE GENOMIC DNA]</scope>
    <source>
        <strain evidence="10 11">HH1</strain>
    </source>
</reference>
<keyword evidence="5 7" id="KW-1133">Transmembrane helix</keyword>
<dbReference type="InterPro" id="IPR003838">
    <property type="entry name" value="ABC3_permease_C"/>
</dbReference>
<evidence type="ECO:0000256" key="7">
    <source>
        <dbReference type="SAM" id="Phobius"/>
    </source>
</evidence>
<evidence type="ECO:0000256" key="5">
    <source>
        <dbReference type="ARBA" id="ARBA00022989"/>
    </source>
</evidence>
<comment type="subcellular location">
    <subcellularLocation>
        <location evidence="1">Cell membrane</location>
        <topology evidence="1">Multi-pass membrane protein</topology>
    </subcellularLocation>
</comment>
<evidence type="ECO:0000256" key="2">
    <source>
        <dbReference type="ARBA" id="ARBA00005236"/>
    </source>
</evidence>
<keyword evidence="3" id="KW-1003">Cell membrane</keyword>
<gene>
    <name evidence="10" type="ORF">H8792_005335</name>
</gene>
<dbReference type="EMBL" id="JACBGI020000006">
    <property type="protein sequence ID" value="MBF6057759.1"/>
    <property type="molecule type" value="Genomic_DNA"/>
</dbReference>
<evidence type="ECO:0000256" key="6">
    <source>
        <dbReference type="ARBA" id="ARBA00023136"/>
    </source>
</evidence>
<accession>A0ABS0BWH8</accession>
<organism evidence="10 11">
    <name type="scientific">Thiomicrorhabdus heinhorstiae</name>
    <dbReference type="NCBI Taxonomy" id="2748010"/>
    <lineage>
        <taxon>Bacteria</taxon>
        <taxon>Pseudomonadati</taxon>
        <taxon>Pseudomonadota</taxon>
        <taxon>Gammaproteobacteria</taxon>
        <taxon>Thiotrichales</taxon>
        <taxon>Piscirickettsiaceae</taxon>
        <taxon>Thiomicrorhabdus</taxon>
    </lineage>
</organism>
<dbReference type="Proteomes" id="UP001193680">
    <property type="component" value="Unassembled WGS sequence"/>
</dbReference>
<keyword evidence="4 7" id="KW-0812">Transmembrane</keyword>
<dbReference type="Pfam" id="PF02687">
    <property type="entry name" value="FtsX"/>
    <property type="match status" value="1"/>
</dbReference>
<comment type="similarity">
    <text evidence="2">Belongs to the ABC-4 integral membrane protein family. LolC/E subfamily.</text>
</comment>
<sequence length="410" mass="45822">MLISLAWRNLWRHRKRTWITVAAVGLTTLMLVFMLSFQFGIYDTMKEQNLKLMDGYAQIQQSDFLEQPNLEHSFVYSDQWSSVLDKVDSLSAYGFRAQTYVILSNNADTQNRGALIMGVQPDKEPQLSSLAKKIISGRYLQNSDDHKIVLGKQLAAQLRSKVGDQVQLLGEDRDGSLAIDLYEIVGIADTHIPELNRQLAQITLSDFQILFAMPNRAQQLVFMTAEIGQAADLKPLVMPQLQSLTDSDLRFRNWQALQPALDQAIELDLSSAILWYAALLLIVILILLNTLYMSILERQNEFSLLNALGVQPIQISQILILEIVFTTLLGLISGVLLGMAVTEYFIFQGITLPGSEGVFAQFGLSDTLYPVLSLLSVGFAPAVFGFGLILLCAMVLFKMRSLKPLTGRQL</sequence>
<evidence type="ECO:0000313" key="11">
    <source>
        <dbReference type="Proteomes" id="UP001193680"/>
    </source>
</evidence>
<dbReference type="InterPro" id="IPR025857">
    <property type="entry name" value="MacB_PCD"/>
</dbReference>
<name>A0ABS0BWH8_9GAMM</name>
<evidence type="ECO:0000256" key="1">
    <source>
        <dbReference type="ARBA" id="ARBA00004651"/>
    </source>
</evidence>
<dbReference type="PANTHER" id="PTHR30489:SF0">
    <property type="entry name" value="LIPOPROTEIN-RELEASING SYSTEM TRANSMEMBRANE PROTEIN LOLE"/>
    <property type="match status" value="1"/>
</dbReference>
<proteinExistence type="inferred from homology"/>
<feature type="domain" description="MacB-like periplasmic core" evidence="9">
    <location>
        <begin position="17"/>
        <end position="214"/>
    </location>
</feature>
<feature type="transmembrane region" description="Helical" evidence="7">
    <location>
        <begin position="318"/>
        <end position="347"/>
    </location>
</feature>
<comment type="caution">
    <text evidence="10">The sequence shown here is derived from an EMBL/GenBank/DDBJ whole genome shotgun (WGS) entry which is preliminary data.</text>
</comment>
<dbReference type="RefSeq" id="WP_185977905.1">
    <property type="nucleotide sequence ID" value="NZ_JACBGI020000006.1"/>
</dbReference>
<dbReference type="PANTHER" id="PTHR30489">
    <property type="entry name" value="LIPOPROTEIN-RELEASING SYSTEM TRANSMEMBRANE PROTEIN LOLE"/>
    <property type="match status" value="1"/>
</dbReference>
<evidence type="ECO:0000259" key="8">
    <source>
        <dbReference type="Pfam" id="PF02687"/>
    </source>
</evidence>
<feature type="transmembrane region" description="Helical" evidence="7">
    <location>
        <begin position="367"/>
        <end position="397"/>
    </location>
</feature>
<feature type="transmembrane region" description="Helical" evidence="7">
    <location>
        <begin position="273"/>
        <end position="297"/>
    </location>
</feature>
<keyword evidence="11" id="KW-1185">Reference proteome</keyword>
<evidence type="ECO:0000256" key="3">
    <source>
        <dbReference type="ARBA" id="ARBA00022475"/>
    </source>
</evidence>